<keyword evidence="3" id="KW-1185">Reference proteome</keyword>
<dbReference type="RefSeq" id="WP_249100893.1">
    <property type="nucleotide sequence ID" value="NZ_JAMAST010000008.1"/>
</dbReference>
<dbReference type="PANTHER" id="PTHR41878">
    <property type="entry name" value="LEXA REPRESSOR-RELATED"/>
    <property type="match status" value="1"/>
</dbReference>
<name>A0ABT0MB68_9BACL</name>
<gene>
    <name evidence="2" type="ORF">M3N64_08180</name>
</gene>
<evidence type="ECO:0000259" key="1">
    <source>
        <dbReference type="Pfam" id="PF07929"/>
    </source>
</evidence>
<accession>A0ABT0MB68</accession>
<dbReference type="Gene3D" id="3.10.290.30">
    <property type="entry name" value="MM3350-like"/>
    <property type="match status" value="1"/>
</dbReference>
<dbReference type="InterPro" id="IPR012912">
    <property type="entry name" value="Plasmid_pRiA4b_Orf3-like"/>
</dbReference>
<feature type="domain" description="Plasmid pRiA4b Orf3-like" evidence="1">
    <location>
        <begin position="6"/>
        <end position="211"/>
    </location>
</feature>
<dbReference type="Pfam" id="PF07929">
    <property type="entry name" value="PRiA4_ORF3"/>
    <property type="match status" value="1"/>
</dbReference>
<comment type="caution">
    <text evidence="2">The sequence shown here is derived from an EMBL/GenBank/DDBJ whole genome shotgun (WGS) entry which is preliminary data.</text>
</comment>
<evidence type="ECO:0000313" key="3">
    <source>
        <dbReference type="Proteomes" id="UP001203004"/>
    </source>
</evidence>
<dbReference type="InterPro" id="IPR024047">
    <property type="entry name" value="MM3350-like_sf"/>
</dbReference>
<dbReference type="PANTHER" id="PTHR41878:SF1">
    <property type="entry name" value="TNPR PROTEIN"/>
    <property type="match status" value="1"/>
</dbReference>
<sequence length="249" mass="28920">MASHPIYQFYAELADYEPKIWRRFQVMNNVGMAKLGYIMMTLFEMQASHLFCFNVPMAANFRKCVKKHINNNTNGKVIDLFAERSDLTRLRIELPSEDDFSEFEGRTLDAAETKVKNVLTEETETITFSYDYGDGWEVHMVLEKIVEDKDLPGKELPRVLEGDGYGIIEDCGGPGGLEDIADAFNKKKGPEYRQYCEWLGVQDMDLSSFDIGDMNYRLKKVPRIYSDIYEYGLEPTRRSMDLLMRNYKK</sequence>
<organism evidence="2 3">
    <name type="scientific">Sporolactobacillus mangiferae</name>
    <dbReference type="NCBI Taxonomy" id="2940498"/>
    <lineage>
        <taxon>Bacteria</taxon>
        <taxon>Bacillati</taxon>
        <taxon>Bacillota</taxon>
        <taxon>Bacilli</taxon>
        <taxon>Bacillales</taxon>
        <taxon>Sporolactobacillaceae</taxon>
        <taxon>Sporolactobacillus</taxon>
    </lineage>
</organism>
<evidence type="ECO:0000313" key="2">
    <source>
        <dbReference type="EMBL" id="MCL1631928.1"/>
    </source>
</evidence>
<dbReference type="EMBL" id="JAMAST010000008">
    <property type="protein sequence ID" value="MCL1631928.1"/>
    <property type="molecule type" value="Genomic_DNA"/>
</dbReference>
<proteinExistence type="predicted"/>
<dbReference type="Proteomes" id="UP001203004">
    <property type="component" value="Unassembled WGS sequence"/>
</dbReference>
<dbReference type="SUPFAM" id="SSF159941">
    <property type="entry name" value="MM3350-like"/>
    <property type="match status" value="1"/>
</dbReference>
<protein>
    <submittedName>
        <fullName evidence="2">Plasmid pRiA4b ORF-3 family protein</fullName>
    </submittedName>
</protein>
<reference evidence="2 3" key="1">
    <citation type="submission" date="2022-05" db="EMBL/GenBank/DDBJ databases">
        <title>Sporolactobacillus sp nov CPB3-1, isolated from tree bark (Mangifera indica L.).</title>
        <authorList>
            <person name="Phuengjayaem S."/>
            <person name="Tanasupawat S."/>
        </authorList>
    </citation>
    <scope>NUCLEOTIDE SEQUENCE [LARGE SCALE GENOMIC DNA]</scope>
    <source>
        <strain evidence="2 3">CPB3-1</strain>
    </source>
</reference>